<dbReference type="PRINTS" id="PR02085">
    <property type="entry name" value="POLR2GRINL1"/>
</dbReference>
<keyword evidence="1" id="KW-0175">Coiled coil</keyword>
<keyword evidence="3" id="KW-1185">Reference proteome</keyword>
<feature type="region of interest" description="Disordered" evidence="2">
    <location>
        <begin position="195"/>
        <end position="233"/>
    </location>
</feature>
<dbReference type="OMA" id="DIRMGEY"/>
<dbReference type="RefSeq" id="XP_022096320.1">
    <property type="nucleotide sequence ID" value="XM_022240628.1"/>
</dbReference>
<protein>
    <submittedName>
        <fullName evidence="4">DNA-directed RNA polymerase II subunit GRINL1A-like</fullName>
    </submittedName>
</protein>
<dbReference type="KEGG" id="aplc:110982299"/>
<dbReference type="InterPro" id="IPR026213">
    <property type="entry name" value="GRINL1"/>
</dbReference>
<feature type="region of interest" description="Disordered" evidence="2">
    <location>
        <begin position="262"/>
        <end position="292"/>
    </location>
</feature>
<dbReference type="Pfam" id="PF15328">
    <property type="entry name" value="GCOM2"/>
    <property type="match status" value="1"/>
</dbReference>
<proteinExistence type="predicted"/>
<dbReference type="OrthoDB" id="2408655at2759"/>
<gene>
    <name evidence="4" type="primary">LOC110982299</name>
</gene>
<dbReference type="GeneID" id="110982299"/>
<name>A0A8B7YV10_ACAPL</name>
<evidence type="ECO:0000256" key="1">
    <source>
        <dbReference type="SAM" id="Coils"/>
    </source>
</evidence>
<evidence type="ECO:0000313" key="3">
    <source>
        <dbReference type="Proteomes" id="UP000694845"/>
    </source>
</evidence>
<feature type="compositionally biased region" description="Acidic residues" evidence="2">
    <location>
        <begin position="212"/>
        <end position="225"/>
    </location>
</feature>
<dbReference type="GO" id="GO:0006368">
    <property type="term" value="P:transcription elongation by RNA polymerase II"/>
    <property type="evidence" value="ECO:0007669"/>
    <property type="project" value="InterPro"/>
</dbReference>
<reference evidence="4" key="1">
    <citation type="submission" date="2025-08" db="UniProtKB">
        <authorList>
            <consortium name="RefSeq"/>
        </authorList>
    </citation>
    <scope>IDENTIFICATION</scope>
</reference>
<evidence type="ECO:0000313" key="4">
    <source>
        <dbReference type="RefSeq" id="XP_022096320.1"/>
    </source>
</evidence>
<evidence type="ECO:0000256" key="2">
    <source>
        <dbReference type="SAM" id="MobiDB-lite"/>
    </source>
</evidence>
<dbReference type="Proteomes" id="UP000694845">
    <property type="component" value="Unplaced"/>
</dbReference>
<dbReference type="PANTHER" id="PTHR23171:SF13">
    <property type="entry name" value="DNA-DIRECTED RNA POLYMERASE II SUBUNIT GRINL1A"/>
    <property type="match status" value="1"/>
</dbReference>
<dbReference type="PANTHER" id="PTHR23171">
    <property type="entry name" value="GDOWN1"/>
    <property type="match status" value="1"/>
</dbReference>
<accession>A0A8B7YV10</accession>
<sequence length="292" mass="32579">MDRQGDMGDLKTKTKAELVDLLNRQEKLLANKKMLSMLPDKGEKVTLQAERLRELIAQHETMVDVAADLLEKMDIGAPQGVRQAPENVFLKVDCRPVVKKTPFKPFRTLHMDRIPEGLERPPAPPSRGSTPMAGIEDRPPEVSAVAIPPLKHPGTQAIEVKAAAELLEKQRAKVQALQAEQAAERLAERQYIQMGRYQPDSPGRYREHGADDSDDDNMDDDEDYSDDGKCKEESYLFPLDNEIGVAPEILRPLRFVLPESIDHLRPGSPVSDTNSLYVEPGSPKSDTGKWAL</sequence>
<organism evidence="3 4">
    <name type="scientific">Acanthaster planci</name>
    <name type="common">Crown-of-thorns starfish</name>
    <dbReference type="NCBI Taxonomy" id="133434"/>
    <lineage>
        <taxon>Eukaryota</taxon>
        <taxon>Metazoa</taxon>
        <taxon>Echinodermata</taxon>
        <taxon>Eleutherozoa</taxon>
        <taxon>Asterozoa</taxon>
        <taxon>Asteroidea</taxon>
        <taxon>Valvatacea</taxon>
        <taxon>Valvatida</taxon>
        <taxon>Acanthasteridae</taxon>
        <taxon>Acanthaster</taxon>
    </lineage>
</organism>
<dbReference type="InterPro" id="IPR051375">
    <property type="entry name" value="Tuftelin_GRINL1A/MYZAP/CCD68"/>
</dbReference>
<dbReference type="GO" id="GO:0003711">
    <property type="term" value="F:transcription elongation factor activity"/>
    <property type="evidence" value="ECO:0007669"/>
    <property type="project" value="InterPro"/>
</dbReference>
<dbReference type="GO" id="GO:0005634">
    <property type="term" value="C:nucleus"/>
    <property type="evidence" value="ECO:0007669"/>
    <property type="project" value="InterPro"/>
</dbReference>
<dbReference type="AlphaFoldDB" id="A0A8B7YV10"/>
<feature type="coiled-coil region" evidence="1">
    <location>
        <begin position="160"/>
        <end position="189"/>
    </location>
</feature>